<dbReference type="AlphaFoldDB" id="Q9BYA1"/>
<sequence>MGRTNAIRKMLFLVPLTLEGSVQMALPKSAKGSTFLVYLHPVQASGASACYAQILHDGVGCTLLYRSSGKRLMTLK</sequence>
<feature type="non-terminal residue" evidence="2">
    <location>
        <position position="1"/>
    </location>
</feature>
<reference evidence="3" key="3">
    <citation type="submission" date="2005-07" db="EMBL/GenBank/DDBJ databases">
        <authorList>
            <person name="Mural R.J."/>
            <person name="Istrail S."/>
            <person name="Sutton G."/>
            <person name="Florea L."/>
            <person name="Halpern A.L."/>
            <person name="Mobarry C.M."/>
            <person name="Lippert R."/>
            <person name="Walenz B."/>
            <person name="Shatkay H."/>
            <person name="Dew I."/>
            <person name="Miller J.R."/>
            <person name="Flanigan M.J."/>
            <person name="Edwards N.J."/>
            <person name="Bolanos R."/>
            <person name="Fasulo D."/>
            <person name="Halldorsson B.V."/>
            <person name="Hannenhalli S."/>
            <person name="Turner R."/>
            <person name="Yooseph S."/>
            <person name="Lu F."/>
            <person name="Nusskern D.R."/>
            <person name="Shue B.C."/>
            <person name="Zheng X.H."/>
            <person name="Zhong F."/>
            <person name="Delcher A.L."/>
            <person name="Huson D.H."/>
            <person name="Kravitz S.A."/>
            <person name="Mouchard L."/>
            <person name="Reinert K."/>
            <person name="Remington K.A."/>
            <person name="Clark A.G."/>
            <person name="Waterman M.S."/>
            <person name="Eichler E.E."/>
            <person name="Adams M.D."/>
            <person name="Hunkapiller M.W."/>
            <person name="Myers E.W."/>
            <person name="Venter J.C."/>
        </authorList>
    </citation>
    <scope>NUCLEOTIDE SEQUENCE</scope>
</reference>
<dbReference type="EMBL" id="AB051446">
    <property type="protein sequence ID" value="BAB33329.1"/>
    <property type="molecule type" value="mRNA"/>
</dbReference>
<gene>
    <name evidence="2" type="primary">KIAA1659</name>
    <name evidence="3" type="ORF">hCG_2011046</name>
</gene>
<organism evidence="2">
    <name type="scientific">Homo sapiens</name>
    <name type="common">Human</name>
    <dbReference type="NCBI Taxonomy" id="9606"/>
    <lineage>
        <taxon>Eukaryota</taxon>
        <taxon>Metazoa</taxon>
        <taxon>Chordata</taxon>
        <taxon>Craniata</taxon>
        <taxon>Vertebrata</taxon>
        <taxon>Euteleostomi</taxon>
        <taxon>Mammalia</taxon>
        <taxon>Eutheria</taxon>
        <taxon>Euarchontoglires</taxon>
        <taxon>Primates</taxon>
        <taxon>Haplorrhini</taxon>
        <taxon>Catarrhini</taxon>
        <taxon>Hominidae</taxon>
        <taxon>Homo</taxon>
    </lineage>
</organism>
<reference evidence="3" key="2">
    <citation type="journal article" date="2001" name="Science">
        <title>The sequence of the human genome.</title>
        <authorList>
            <person name="Venter J.C."/>
            <person name="Adams M.D."/>
            <person name="Myers E.W."/>
            <person name="Li P.W."/>
            <person name="Mural R.J."/>
            <person name="Sutton G.G."/>
            <person name="Smith H.O."/>
            <person name="Yandell M."/>
            <person name="Evans C.A."/>
            <person name="Holt R.A."/>
            <person name="Gocayne J.D."/>
            <person name="Amanatides P."/>
            <person name="Ballew R.M."/>
            <person name="Huson D.H."/>
            <person name="Wortman J.R."/>
            <person name="Zhang Q."/>
            <person name="Kodira C.D."/>
            <person name="Zheng X.H."/>
            <person name="Chen L."/>
            <person name="Skupski M."/>
            <person name="Subramanian G."/>
            <person name="Thomas P.D."/>
            <person name="Zhang J."/>
            <person name="Gabor Miklos G.L."/>
            <person name="Nelson C."/>
            <person name="Broder S."/>
            <person name="Clark A.G."/>
            <person name="Nadeau J."/>
            <person name="McKusick V.A."/>
            <person name="Zinder N."/>
            <person name="Levine A.J."/>
            <person name="Roberts R.J."/>
            <person name="Simon M."/>
            <person name="Slayman C."/>
            <person name="Hunkapiller M."/>
            <person name="Bolanos R."/>
            <person name="Delcher A."/>
            <person name="Dew I."/>
            <person name="Fasulo D."/>
            <person name="Flanigan M."/>
            <person name="Florea L."/>
            <person name="Halpern A."/>
            <person name="Hannenhalli S."/>
            <person name="Kravitz S."/>
            <person name="Levy S."/>
            <person name="Mobarry C."/>
            <person name="Reinert K."/>
            <person name="Remington K."/>
            <person name="Abu-Threideh J."/>
            <person name="Beasley E."/>
            <person name="Biddick K."/>
            <person name="Bonazzi V."/>
            <person name="Brandon R."/>
            <person name="Cargill M."/>
            <person name="Chandramouliswaran I."/>
            <person name="Charlab R."/>
            <person name="Chaturvedi K."/>
            <person name="Deng Z."/>
            <person name="Di Francesco V."/>
            <person name="Dunn P."/>
            <person name="Eilbeck K."/>
            <person name="Evangelista C."/>
            <person name="Gabrielian A.E."/>
            <person name="Gan W."/>
            <person name="Ge W."/>
            <person name="Gong F."/>
            <person name="Gu Z."/>
            <person name="Guan P."/>
            <person name="Heiman T.J."/>
            <person name="Higgins M.E."/>
            <person name="Ji R.R."/>
            <person name="Ke Z."/>
            <person name="Ketchum K.A."/>
            <person name="Lai Z."/>
            <person name="Lei Y."/>
            <person name="Li Z."/>
            <person name="Li J."/>
            <person name="Liang Y."/>
            <person name="Lin X."/>
            <person name="Lu F."/>
            <person name="Merkulov G.V."/>
            <person name="Milshina N."/>
            <person name="Moore H.M."/>
            <person name="Naik A.K."/>
            <person name="Narayan V.A."/>
            <person name="Neelam B."/>
            <person name="Nusskern D."/>
            <person name="Rusch D.B."/>
            <person name="Salzberg S."/>
            <person name="Shao W."/>
            <person name="Shue B."/>
            <person name="Sun J."/>
            <person name="Wang Z."/>
            <person name="Wang A."/>
            <person name="Wang X."/>
            <person name="Wang J."/>
            <person name="Wei M."/>
            <person name="Wides R."/>
            <person name="Xiao C."/>
            <person name="Yan C."/>
            <person name="Yao A."/>
            <person name="Ye J."/>
            <person name="Zhan M."/>
            <person name="Zhang W."/>
            <person name="Zhang H."/>
            <person name="Zhao Q."/>
            <person name="Zheng L."/>
            <person name="Zhong F."/>
            <person name="Zhong W."/>
            <person name="Zhu S."/>
            <person name="Zhao S."/>
            <person name="Gilbert D."/>
            <person name="Baumhueter S."/>
            <person name="Spier G."/>
            <person name="Carter C."/>
            <person name="Cravchik A."/>
            <person name="Woodage T."/>
            <person name="Ali F."/>
            <person name="An H."/>
            <person name="Awe A."/>
            <person name="Baldwin D."/>
            <person name="Baden H."/>
            <person name="Barnstead M."/>
            <person name="Barrow I."/>
            <person name="Beeson K."/>
            <person name="Busam D."/>
            <person name="Carver A."/>
            <person name="Center A."/>
            <person name="Cheng M.L."/>
            <person name="Curry L."/>
            <person name="Danaher S."/>
            <person name="Davenport L."/>
            <person name="Desilets R."/>
            <person name="Dietz S."/>
            <person name="Dodson K."/>
            <person name="Doup L."/>
            <person name="Ferriera S."/>
            <person name="Garg N."/>
            <person name="Gluecksmann A."/>
            <person name="Hart B."/>
            <person name="Haynes J."/>
            <person name="Haynes C."/>
            <person name="Heiner C."/>
            <person name="Hladun S."/>
            <person name="Hostin D."/>
            <person name="Houck J."/>
            <person name="Howland T."/>
            <person name="Ibegwam C."/>
            <person name="Johnson J."/>
            <person name="Kalush F."/>
            <person name="Kline L."/>
            <person name="Koduru S."/>
            <person name="Love A."/>
            <person name="Mann F."/>
            <person name="May D."/>
            <person name="McCawley S."/>
            <person name="McIntosh T."/>
            <person name="McMullen I."/>
            <person name="Moy M."/>
            <person name="Moy L."/>
            <person name="Murphy B."/>
            <person name="Nelson K."/>
            <person name="Pfannkoch C."/>
            <person name="Pratts E."/>
            <person name="Puri V."/>
            <person name="Qureshi H."/>
            <person name="Reardon M."/>
            <person name="Rodriguez R."/>
            <person name="Rogers Y.H."/>
            <person name="Romblad D."/>
            <person name="Ruhfel B."/>
            <person name="Scott R."/>
            <person name="Sitter C."/>
            <person name="Smallwood M."/>
            <person name="Stewart E."/>
            <person name="Strong R."/>
            <person name="Suh E."/>
            <person name="Thomas R."/>
            <person name="Tint N.N."/>
            <person name="Tse S."/>
            <person name="Vech C."/>
            <person name="Wang G."/>
            <person name="Wetter J."/>
            <person name="Williams S."/>
            <person name="Williams M."/>
            <person name="Windsor S."/>
            <person name="Winn-Deen E."/>
            <person name="Wolfe K."/>
            <person name="Zaveri J."/>
            <person name="Zaveri K."/>
            <person name="Abril J.F."/>
            <person name="Guigo R."/>
            <person name="Campbell M.J."/>
            <person name="Sjolander K.V."/>
            <person name="Karlak B."/>
            <person name="Kejariwal A."/>
            <person name="Mi H."/>
            <person name="Lazareva B."/>
            <person name="Hatton T."/>
            <person name="Narechania A."/>
            <person name="Diemer K."/>
            <person name="Muruganujan A."/>
            <person name="Guo N."/>
            <person name="Sato S."/>
            <person name="Bafna V."/>
            <person name="Istrail S."/>
            <person name="Lippert R."/>
            <person name="Schwartz R."/>
            <person name="Walenz B."/>
            <person name="Yooseph S."/>
            <person name="Allen D."/>
            <person name="Basu A."/>
            <person name="Baxendale J."/>
            <person name="Blick L."/>
            <person name="Caminha M."/>
            <person name="Carnes-Stine J."/>
            <person name="Caulk P."/>
            <person name="Chiang Y.H."/>
            <person name="Coyne M."/>
            <person name="Dahlke C."/>
            <person name="Mays A."/>
            <person name="Dombroski M."/>
            <person name="Donnelly M."/>
            <person name="Ely D."/>
            <person name="Esparham S."/>
            <person name="Fosler C."/>
            <person name="Gire H."/>
            <person name="Glanowski S."/>
            <person name="Glasser K."/>
            <person name="Glodek A."/>
            <person name="Gorokhov M."/>
            <person name="Graham K."/>
            <person name="Gropman B."/>
            <person name="Harris M."/>
            <person name="Heil J."/>
            <person name="Henderson S."/>
            <person name="Hoover J."/>
            <person name="Jennings D."/>
            <person name="Jordan C."/>
            <person name="Jordan J."/>
            <person name="Kasha J."/>
            <person name="Kagan L."/>
            <person name="Kraft C."/>
            <person name="Levitsky A."/>
            <person name="Lewis M."/>
            <person name="Liu X."/>
            <person name="Lopez J."/>
            <person name="Ma D."/>
            <person name="Majoros W."/>
            <person name="McDaniel J."/>
            <person name="Murphy S."/>
            <person name="Newman M."/>
            <person name="Nguyen T."/>
            <person name="Nguyen N."/>
            <person name="Nodell M."/>
            <person name="Pan S."/>
            <person name="Peck J."/>
            <person name="Peterson M."/>
            <person name="Rowe W."/>
            <person name="Sanders R."/>
            <person name="Scott J."/>
            <person name="Simpson M."/>
            <person name="Smith T."/>
            <person name="Sprague A."/>
            <person name="Stockwell T."/>
            <person name="Turner R."/>
            <person name="Venter E."/>
            <person name="Wang M."/>
            <person name="Wen M."/>
            <person name="Wu D."/>
            <person name="Wu M."/>
            <person name="Xia A."/>
            <person name="Zandieh A."/>
            <person name="Zhu X."/>
        </authorList>
    </citation>
    <scope>NUCLEOTIDE SEQUENCE</scope>
</reference>
<proteinExistence type="evidence at transcript level"/>
<evidence type="ECO:0000313" key="3">
    <source>
        <dbReference type="EMBL" id="EAW60385.1"/>
    </source>
</evidence>
<protein>
    <submittedName>
        <fullName evidence="3">HCG2011046</fullName>
    </submittedName>
    <submittedName>
        <fullName evidence="2">KIAA1659 protein</fullName>
    </submittedName>
</protein>
<evidence type="ECO:0000313" key="2">
    <source>
        <dbReference type="EMBL" id="BAB33329.1"/>
    </source>
</evidence>
<accession>Q9BYA1</accession>
<name>Q9BYA1_HUMAN</name>
<dbReference type="EMBL" id="CH471095">
    <property type="protein sequence ID" value="EAW60385.1"/>
    <property type="molecule type" value="Genomic_DNA"/>
</dbReference>
<feature type="chain" id="PRO_5010147840" evidence="1">
    <location>
        <begin position="33"/>
        <end position="76"/>
    </location>
</feature>
<reference evidence="2" key="1">
    <citation type="journal article" date="2001" name="DNA Res.">
        <title>Identification of novel transcribed sequences on human chromosome 22 by expressed sequence tag mapping.</title>
        <authorList>
            <person name="Hirosawa M."/>
            <person name="Nagase T."/>
            <person name="Murahashi Y."/>
            <person name="Kikuno R."/>
            <person name="Ohara O."/>
        </authorList>
    </citation>
    <scope>NUCLEOTIDE SEQUENCE</scope>
</reference>
<evidence type="ECO:0000256" key="1">
    <source>
        <dbReference type="SAM" id="SignalP"/>
    </source>
</evidence>
<keyword evidence="1" id="KW-0732">Signal</keyword>
<feature type="signal peptide" evidence="1">
    <location>
        <begin position="1"/>
        <end position="32"/>
    </location>
</feature>